<evidence type="ECO:0000259" key="2">
    <source>
        <dbReference type="Pfam" id="PF05050"/>
    </source>
</evidence>
<reference evidence="3 4" key="1">
    <citation type="submission" date="2019-08" db="EMBL/GenBank/DDBJ databases">
        <authorList>
            <person name="Wang G."/>
            <person name="Xu Z."/>
        </authorList>
    </citation>
    <scope>NUCLEOTIDE SEQUENCE [LARGE SCALE GENOMIC DNA]</scope>
    <source>
        <strain evidence="3 4">ZX</strain>
    </source>
</reference>
<dbReference type="Gene3D" id="3.40.50.150">
    <property type="entry name" value="Vaccinia Virus protein VP39"/>
    <property type="match status" value="1"/>
</dbReference>
<dbReference type="SMART" id="SM00028">
    <property type="entry name" value="TPR"/>
    <property type="match status" value="3"/>
</dbReference>
<dbReference type="GO" id="GO:0016197">
    <property type="term" value="P:endosomal transport"/>
    <property type="evidence" value="ECO:0007669"/>
    <property type="project" value="TreeGrafter"/>
</dbReference>
<gene>
    <name evidence="3" type="ORF">FYJ91_10420</name>
</gene>
<dbReference type="Gene3D" id="1.25.40.10">
    <property type="entry name" value="Tetratricopeptide repeat domain"/>
    <property type="match status" value="1"/>
</dbReference>
<dbReference type="PROSITE" id="PS50005">
    <property type="entry name" value="TPR"/>
    <property type="match status" value="1"/>
</dbReference>
<dbReference type="GO" id="GO:0006888">
    <property type="term" value="P:endoplasmic reticulum to Golgi vesicle-mediated transport"/>
    <property type="evidence" value="ECO:0007669"/>
    <property type="project" value="TreeGrafter"/>
</dbReference>
<dbReference type="AlphaFoldDB" id="A0A5D9C973"/>
<dbReference type="EMBL" id="VTOU01000002">
    <property type="protein sequence ID" value="TZG27946.1"/>
    <property type="molecule type" value="Genomic_DNA"/>
</dbReference>
<dbReference type="InterPro" id="IPR029063">
    <property type="entry name" value="SAM-dependent_MTases_sf"/>
</dbReference>
<dbReference type="InterPro" id="IPR019734">
    <property type="entry name" value="TPR_rpt"/>
</dbReference>
<proteinExistence type="predicted"/>
<dbReference type="InterPro" id="IPR011990">
    <property type="entry name" value="TPR-like_helical_dom_sf"/>
</dbReference>
<dbReference type="RefSeq" id="WP_149522159.1">
    <property type="nucleotide sequence ID" value="NZ_VTOU01000002.1"/>
</dbReference>
<protein>
    <submittedName>
        <fullName evidence="3">Tetratricopeptide repeat protein</fullName>
    </submittedName>
</protein>
<comment type="caution">
    <text evidence="3">The sequence shown here is derived from an EMBL/GenBank/DDBJ whole genome shotgun (WGS) entry which is preliminary data.</text>
</comment>
<evidence type="ECO:0000256" key="1">
    <source>
        <dbReference type="PROSITE-ProRule" id="PRU00339"/>
    </source>
</evidence>
<dbReference type="PANTHER" id="PTHR34009">
    <property type="entry name" value="PROTEIN STAR"/>
    <property type="match status" value="1"/>
</dbReference>
<feature type="repeat" description="TPR" evidence="1">
    <location>
        <begin position="342"/>
        <end position="375"/>
    </location>
</feature>
<dbReference type="Pfam" id="PF14559">
    <property type="entry name" value="TPR_19"/>
    <property type="match status" value="1"/>
</dbReference>
<dbReference type="GO" id="GO:0005737">
    <property type="term" value="C:cytoplasm"/>
    <property type="evidence" value="ECO:0007669"/>
    <property type="project" value="GOC"/>
</dbReference>
<dbReference type="InterPro" id="IPR006342">
    <property type="entry name" value="FkbM_mtfrase"/>
</dbReference>
<feature type="domain" description="Methyltransferase FkbM" evidence="2">
    <location>
        <begin position="99"/>
        <end position="257"/>
    </location>
</feature>
<dbReference type="Pfam" id="PF05050">
    <property type="entry name" value="Methyltransf_21"/>
    <property type="match status" value="1"/>
</dbReference>
<accession>A0A5D9C973</accession>
<sequence length="426" mass="46957">MVERKTILDAESEERAATVLPSAGEREPLLLVGVEQDAVTMERAAFTLASAKRNGKGANALANFATNLLLHADKAEGQLFQDLFVLHFLNFKRGGYFVEVGTGDGKLISNTYLLEKEYGWKGIVVEPNPVFKDSLLQNRNCTISTDCLLDVKGRSVTFNCQADPEFSGISSEYLGTSGSSLGAEHAARRPEDLKKIVFITNTLNDLLTEHEAPTVIDYLSLDVEGAEFPILRTFDFEKWEVRCISVEHNWSPMRVDMNELLVSKGFCRVFEEISQWDDWYVQRSLLDGRDDAAQLLRTDDTLDDAAQANAFVTRAIEALDRGEPDVAIALCERAAVLAPASPSVYRTLADIAQRQGRPAAAIEHWKQAISTDPADYWAHIGLAEVYLARGQIEEACGLLIAATKLRESPAEAESLLRGVRTGGFAV</sequence>
<evidence type="ECO:0000313" key="3">
    <source>
        <dbReference type="EMBL" id="TZG27946.1"/>
    </source>
</evidence>
<dbReference type="InterPro" id="IPR053202">
    <property type="entry name" value="EGF_Rcpt_Signaling_Reg"/>
</dbReference>
<organism evidence="3 4">
    <name type="scientific">Sphingomonas montanisoli</name>
    <dbReference type="NCBI Taxonomy" id="2606412"/>
    <lineage>
        <taxon>Bacteria</taxon>
        <taxon>Pseudomonadati</taxon>
        <taxon>Pseudomonadota</taxon>
        <taxon>Alphaproteobacteria</taxon>
        <taxon>Sphingomonadales</taxon>
        <taxon>Sphingomonadaceae</taxon>
        <taxon>Sphingomonas</taxon>
    </lineage>
</organism>
<dbReference type="SUPFAM" id="SSF53335">
    <property type="entry name" value="S-adenosyl-L-methionine-dependent methyltransferases"/>
    <property type="match status" value="1"/>
</dbReference>
<keyword evidence="1" id="KW-0802">TPR repeat</keyword>
<keyword evidence="4" id="KW-1185">Reference proteome</keyword>
<dbReference type="PANTHER" id="PTHR34009:SF2">
    <property type="entry name" value="PROTEIN STAR"/>
    <property type="match status" value="1"/>
</dbReference>
<dbReference type="Proteomes" id="UP000322077">
    <property type="component" value="Unassembled WGS sequence"/>
</dbReference>
<dbReference type="SUPFAM" id="SSF48452">
    <property type="entry name" value="TPR-like"/>
    <property type="match status" value="1"/>
</dbReference>
<dbReference type="GO" id="GO:0005886">
    <property type="term" value="C:plasma membrane"/>
    <property type="evidence" value="ECO:0007669"/>
    <property type="project" value="TreeGrafter"/>
</dbReference>
<name>A0A5D9C973_9SPHN</name>
<evidence type="ECO:0000313" key="4">
    <source>
        <dbReference type="Proteomes" id="UP000322077"/>
    </source>
</evidence>